<feature type="region of interest" description="Disordered" evidence="1">
    <location>
        <begin position="52"/>
        <end position="147"/>
    </location>
</feature>
<name>A0A2Z6Q8N8_9GLOM</name>
<accession>A0A2Z6Q8N8</accession>
<protein>
    <submittedName>
        <fullName evidence="3">Uncharacterized protein</fullName>
    </submittedName>
</protein>
<feature type="transmembrane region" description="Helical" evidence="2">
    <location>
        <begin position="15"/>
        <end position="43"/>
    </location>
</feature>
<proteinExistence type="predicted"/>
<comment type="caution">
    <text evidence="3">The sequence shown here is derived from an EMBL/GenBank/DDBJ whole genome shotgun (WGS) entry which is preliminary data.</text>
</comment>
<evidence type="ECO:0000256" key="2">
    <source>
        <dbReference type="SAM" id="Phobius"/>
    </source>
</evidence>
<gene>
    <name evidence="4" type="ORF">RCL2_000386700</name>
    <name evidence="3" type="ORF">RclHR1_12380001</name>
</gene>
<organism evidence="3 5">
    <name type="scientific">Rhizophagus clarus</name>
    <dbReference type="NCBI Taxonomy" id="94130"/>
    <lineage>
        <taxon>Eukaryota</taxon>
        <taxon>Fungi</taxon>
        <taxon>Fungi incertae sedis</taxon>
        <taxon>Mucoromycota</taxon>
        <taxon>Glomeromycotina</taxon>
        <taxon>Glomeromycetes</taxon>
        <taxon>Glomerales</taxon>
        <taxon>Glomeraceae</taxon>
        <taxon>Rhizophagus</taxon>
    </lineage>
</organism>
<evidence type="ECO:0000313" key="3">
    <source>
        <dbReference type="EMBL" id="GBB85935.1"/>
    </source>
</evidence>
<evidence type="ECO:0000256" key="1">
    <source>
        <dbReference type="SAM" id="MobiDB-lite"/>
    </source>
</evidence>
<dbReference type="Proteomes" id="UP000247702">
    <property type="component" value="Unassembled WGS sequence"/>
</dbReference>
<keyword evidence="2" id="KW-0812">Transmembrane</keyword>
<keyword evidence="5" id="KW-1185">Reference proteome</keyword>
<feature type="compositionally biased region" description="Basic residues" evidence="1">
    <location>
        <begin position="128"/>
        <end position="147"/>
    </location>
</feature>
<reference evidence="4" key="2">
    <citation type="submission" date="2019-10" db="EMBL/GenBank/DDBJ databases">
        <title>Conservation and host-specific expression of non-tandemly repeated heterogenous ribosome RNA gene in arbuscular mycorrhizal fungi.</title>
        <authorList>
            <person name="Maeda T."/>
            <person name="Kobayashi Y."/>
            <person name="Nakagawa T."/>
            <person name="Ezawa T."/>
            <person name="Yamaguchi K."/>
            <person name="Bino T."/>
            <person name="Nishimoto Y."/>
            <person name="Shigenobu S."/>
            <person name="Kawaguchi M."/>
        </authorList>
    </citation>
    <scope>NUCLEOTIDE SEQUENCE</scope>
    <source>
        <strain evidence="4">HR1</strain>
    </source>
</reference>
<reference evidence="3 5" key="1">
    <citation type="submission" date="2017-11" db="EMBL/GenBank/DDBJ databases">
        <title>The genome of Rhizophagus clarus HR1 reveals common genetic basis of auxotrophy among arbuscular mycorrhizal fungi.</title>
        <authorList>
            <person name="Kobayashi Y."/>
        </authorList>
    </citation>
    <scope>NUCLEOTIDE SEQUENCE [LARGE SCALE GENOMIC DNA]</scope>
    <source>
        <strain evidence="3 5">HR1</strain>
    </source>
</reference>
<dbReference type="EMBL" id="BEXD01000267">
    <property type="protein sequence ID" value="GBB85935.1"/>
    <property type="molecule type" value="Genomic_DNA"/>
</dbReference>
<dbReference type="Proteomes" id="UP000615446">
    <property type="component" value="Unassembled WGS sequence"/>
</dbReference>
<evidence type="ECO:0000313" key="4">
    <source>
        <dbReference type="EMBL" id="GES76462.1"/>
    </source>
</evidence>
<evidence type="ECO:0000313" key="5">
    <source>
        <dbReference type="Proteomes" id="UP000247702"/>
    </source>
</evidence>
<keyword evidence="2" id="KW-0472">Membrane</keyword>
<feature type="compositionally biased region" description="Pro residues" evidence="1">
    <location>
        <begin position="74"/>
        <end position="90"/>
    </location>
</feature>
<sequence length="147" mass="16432">MLLQDFLISLKHSTVFHIFFSSAVAFIVAFTLDLFISNLLYWINRYYKSLPPPSDNDVIMPPANRVPNENPTRGRPPPSDNDVIMPPPNRVPTRGRPAPANNDIIMPPANRVPNENPARIRIRDHGHGHGRGRGGRVGRSGRGKGRK</sequence>
<dbReference type="AlphaFoldDB" id="A0A2Z6Q8N8"/>
<dbReference type="EMBL" id="BLAL01000020">
    <property type="protein sequence ID" value="GES76462.1"/>
    <property type="molecule type" value="Genomic_DNA"/>
</dbReference>
<keyword evidence="2" id="KW-1133">Transmembrane helix</keyword>